<evidence type="ECO:0000259" key="1">
    <source>
        <dbReference type="Pfam" id="PF01557"/>
    </source>
</evidence>
<dbReference type="PANTHER" id="PTHR43211:SF1">
    <property type="entry name" value="BLL6422 PROTEIN"/>
    <property type="match status" value="1"/>
</dbReference>
<keyword evidence="4" id="KW-1185">Reference proteome</keyword>
<dbReference type="RefSeq" id="WP_353399420.1">
    <property type="nucleotide sequence ID" value="NZ_BAABWU010000006.1"/>
</dbReference>
<dbReference type="Proteomes" id="UP001441944">
    <property type="component" value="Unassembled WGS sequence"/>
</dbReference>
<sequence length="325" mass="35021">MKFVTLADGSPDGRLHIVSQDGRRAIAADTARTLQQALETWADNASQWHTQYAALEAGSLAGAIDLDPAEALSPLPRAWQWLDGSAFETHAFLIQKAWGHPEVGLNERPLMYQGMSDRFLAPTAAALFPSADDGIDFEGEYGVILDAVPMGTKAKDAAQYIRLIVLINDWSLRAIGPTEMATGFGWLHCKPACAMAPFAVTPDELGDAWRDCRVCLPLQVERNGVAFGRTNGDEMKFGFDELIAHAAYSRDLPAGTIIGSGTVSNKDYESVGSSCIAEKRAIETIAQGAGNTPFMQHGDTVVMRVEMDSGDSLFGEIAQSVQIVT</sequence>
<dbReference type="Pfam" id="PF18288">
    <property type="entry name" value="FAA_hydro_N_2"/>
    <property type="match status" value="1"/>
</dbReference>
<keyword evidence="3" id="KW-0378">Hydrolase</keyword>
<organism evidence="3 4">
    <name type="scientific">Pseudophaeobacter arcticus</name>
    <dbReference type="NCBI Taxonomy" id="385492"/>
    <lineage>
        <taxon>Bacteria</taxon>
        <taxon>Pseudomonadati</taxon>
        <taxon>Pseudomonadota</taxon>
        <taxon>Alphaproteobacteria</taxon>
        <taxon>Rhodobacterales</taxon>
        <taxon>Paracoccaceae</taxon>
        <taxon>Pseudophaeobacter</taxon>
    </lineage>
</organism>
<dbReference type="EMBL" id="BAABWU010000006">
    <property type="protein sequence ID" value="GAA6196517.1"/>
    <property type="molecule type" value="Genomic_DNA"/>
</dbReference>
<feature type="domain" description="Fumarylacetoacetase-like C-terminal" evidence="1">
    <location>
        <begin position="82"/>
        <end position="319"/>
    </location>
</feature>
<dbReference type="Gene3D" id="3.90.850.10">
    <property type="entry name" value="Fumarylacetoacetase-like, C-terminal domain"/>
    <property type="match status" value="1"/>
</dbReference>
<accession>A0ABQ0AKX8</accession>
<protein>
    <submittedName>
        <fullName evidence="3">Fumarylacetoacetate hydrolase family protein</fullName>
    </submittedName>
</protein>
<evidence type="ECO:0000259" key="2">
    <source>
        <dbReference type="Pfam" id="PF18288"/>
    </source>
</evidence>
<dbReference type="InterPro" id="IPR036663">
    <property type="entry name" value="Fumarylacetoacetase_C_sf"/>
</dbReference>
<name>A0ABQ0AKX8_9RHOB</name>
<comment type="caution">
    <text evidence="3">The sequence shown here is derived from an EMBL/GenBank/DDBJ whole genome shotgun (WGS) entry which is preliminary data.</text>
</comment>
<dbReference type="InterPro" id="IPR041072">
    <property type="entry name" value="FAA_hydro_N"/>
</dbReference>
<reference evidence="3 4" key="1">
    <citation type="submission" date="2024-04" db="EMBL/GenBank/DDBJ databases">
        <title>Draft genome sequence of Pseudophaeobacter arcticus NBRC 116598.</title>
        <authorList>
            <person name="Miyakawa T."/>
            <person name="Kusuya Y."/>
            <person name="Miura T."/>
        </authorList>
    </citation>
    <scope>NUCLEOTIDE SEQUENCE [LARGE SCALE GENOMIC DNA]</scope>
    <source>
        <strain evidence="3 4">SU-CL00105</strain>
    </source>
</reference>
<dbReference type="Pfam" id="PF01557">
    <property type="entry name" value="FAA_hydrolase"/>
    <property type="match status" value="1"/>
</dbReference>
<gene>
    <name evidence="3" type="ORF">NBRC116598_19610</name>
</gene>
<evidence type="ECO:0000313" key="4">
    <source>
        <dbReference type="Proteomes" id="UP001441944"/>
    </source>
</evidence>
<dbReference type="SUPFAM" id="SSF56529">
    <property type="entry name" value="FAH"/>
    <property type="match status" value="1"/>
</dbReference>
<feature type="domain" description="Fumarylacetoacetase N-terminal" evidence="2">
    <location>
        <begin position="1"/>
        <end position="77"/>
    </location>
</feature>
<evidence type="ECO:0000313" key="3">
    <source>
        <dbReference type="EMBL" id="GAA6196517.1"/>
    </source>
</evidence>
<dbReference type="InterPro" id="IPR011234">
    <property type="entry name" value="Fumarylacetoacetase-like_C"/>
</dbReference>
<dbReference type="PANTHER" id="PTHR43211">
    <property type="entry name" value="FUMARYLACETOACETATE HYDROLASE"/>
    <property type="match status" value="1"/>
</dbReference>
<proteinExistence type="predicted"/>
<dbReference type="GO" id="GO:0016787">
    <property type="term" value="F:hydrolase activity"/>
    <property type="evidence" value="ECO:0007669"/>
    <property type="project" value="UniProtKB-KW"/>
</dbReference>